<dbReference type="InterPro" id="IPR043129">
    <property type="entry name" value="ATPase_NBD"/>
</dbReference>
<reference evidence="8 9" key="1">
    <citation type="journal article" date="2015" name="Nature">
        <title>rRNA introns, odd ribosomes, and small enigmatic genomes across a large radiation of phyla.</title>
        <authorList>
            <person name="Brown C.T."/>
            <person name="Hug L.A."/>
            <person name="Thomas B.C."/>
            <person name="Sharon I."/>
            <person name="Castelle C.J."/>
            <person name="Singh A."/>
            <person name="Wilkins M.J."/>
            <person name="Williams K.H."/>
            <person name="Banfield J.F."/>
        </authorList>
    </citation>
    <scope>NUCLEOTIDE SEQUENCE [LARGE SCALE GENOMIC DNA]</scope>
</reference>
<dbReference type="InterPro" id="IPR004753">
    <property type="entry name" value="MreB"/>
</dbReference>
<dbReference type="GO" id="GO:0005524">
    <property type="term" value="F:ATP binding"/>
    <property type="evidence" value="ECO:0007669"/>
    <property type="project" value="UniProtKB-KW"/>
</dbReference>
<dbReference type="PANTHER" id="PTHR42749:SF1">
    <property type="entry name" value="CELL SHAPE-DETERMINING PROTEIN MREB"/>
    <property type="match status" value="1"/>
</dbReference>
<dbReference type="InterPro" id="IPR056546">
    <property type="entry name" value="MreB_MamK-like"/>
</dbReference>
<dbReference type="InterPro" id="IPR018181">
    <property type="entry name" value="Heat_shock_70_CS"/>
</dbReference>
<sequence length="333" mass="35699">MSWIRKLAIDLGTSNCTIWGENEGILLTEPSVVAIEAEGGKVLAAGSEAKKMEGKTPDYIEIIKPIEFGAVVNYEAAVGMLRWFLREVMGSAWLLGPEVMVTVASGLTQVEQRAVLDAVLEAGARKVYLIDSPLAAAIGAKIPISEPFGNMVVNMGGGIIEAAVVASGGVVASKCFRSGGSRLDESLEEYLKRKYSLAVGDQTVELVKIKLGTAVKLKKTETLSISGRDLVYGLPKSLELNSDEIFEVIRPMLDEVILVVRETLQVTPPELVADIADRGIVLVGAASKLRNLALLLTREIGVSVHLSIDSETCVIKGAGMAMENLETYRKSVR</sequence>
<evidence type="ECO:0000256" key="6">
    <source>
        <dbReference type="ARBA" id="ARBA00023458"/>
    </source>
</evidence>
<accession>A0A0G0I6A5</accession>
<evidence type="ECO:0000313" key="9">
    <source>
        <dbReference type="Proteomes" id="UP000034231"/>
    </source>
</evidence>
<evidence type="ECO:0000256" key="3">
    <source>
        <dbReference type="ARBA" id="ARBA00022741"/>
    </source>
</evidence>
<keyword evidence="5 7" id="KW-0133">Cell shape</keyword>
<comment type="caution">
    <text evidence="8">The sequence shown here is derived from an EMBL/GenBank/DDBJ whole genome shotgun (WGS) entry which is preliminary data.</text>
</comment>
<evidence type="ECO:0000256" key="5">
    <source>
        <dbReference type="ARBA" id="ARBA00022960"/>
    </source>
</evidence>
<organism evidence="8 9">
    <name type="scientific">Candidatus Shapirobacteria bacterium GW2011_GWE1_38_10</name>
    <dbReference type="NCBI Taxonomy" id="1618488"/>
    <lineage>
        <taxon>Bacteria</taxon>
        <taxon>Candidatus Shapironibacteriota</taxon>
    </lineage>
</organism>
<dbReference type="GO" id="GO:0005737">
    <property type="term" value="C:cytoplasm"/>
    <property type="evidence" value="ECO:0007669"/>
    <property type="project" value="UniProtKB-SubCell"/>
</dbReference>
<protein>
    <recommendedName>
        <fullName evidence="7">Cell shape-determining protein MreB</fullName>
    </recommendedName>
</protein>
<dbReference type="AlphaFoldDB" id="A0A0G0I6A5"/>
<comment type="subcellular location">
    <subcellularLocation>
        <location evidence="7">Cytoplasm</location>
    </subcellularLocation>
    <text evidence="7">Membrane-associated.</text>
</comment>
<dbReference type="GO" id="GO:0000902">
    <property type="term" value="P:cell morphogenesis"/>
    <property type="evidence" value="ECO:0007669"/>
    <property type="project" value="InterPro"/>
</dbReference>
<evidence type="ECO:0000256" key="7">
    <source>
        <dbReference type="HAMAP-Rule" id="MF_02207"/>
    </source>
</evidence>
<comment type="similarity">
    <text evidence="1">Belongs to the heat shock protein 70 family.</text>
</comment>
<name>A0A0G0I6A5_9BACT</name>
<keyword evidence="4 7" id="KW-0067">ATP-binding</keyword>
<comment type="subunit">
    <text evidence="7">Forms polymers.</text>
</comment>
<evidence type="ECO:0000256" key="2">
    <source>
        <dbReference type="ARBA" id="ARBA00022490"/>
    </source>
</evidence>
<dbReference type="GO" id="GO:0008360">
    <property type="term" value="P:regulation of cell shape"/>
    <property type="evidence" value="ECO:0007669"/>
    <property type="project" value="UniProtKB-UniRule"/>
</dbReference>
<dbReference type="CDD" id="cd10225">
    <property type="entry name" value="ASKHA_NBD_MreB-like"/>
    <property type="match status" value="1"/>
</dbReference>
<evidence type="ECO:0000313" key="8">
    <source>
        <dbReference type="EMBL" id="KKQ50863.1"/>
    </source>
</evidence>
<dbReference type="PRINTS" id="PR01652">
    <property type="entry name" value="SHAPEPROTEIN"/>
</dbReference>
<dbReference type="Proteomes" id="UP000034231">
    <property type="component" value="Unassembled WGS sequence"/>
</dbReference>
<feature type="binding site" evidence="7">
    <location>
        <begin position="205"/>
        <end position="208"/>
    </location>
    <ligand>
        <name>ATP</name>
        <dbReference type="ChEBI" id="CHEBI:30616"/>
    </ligand>
</feature>
<comment type="function">
    <text evidence="7">Forms membrane-associated dynamic filaments that are essential for cell shape determination. Acts by regulating cell wall synthesis and cell elongation, and thus cell shape. A feedback loop between cell geometry and MreB localization may maintain elongated cell shape by targeting cell wall growth to regions of negative cell wall curvature.</text>
</comment>
<gene>
    <name evidence="7" type="primary">mreB</name>
    <name evidence="8" type="ORF">US68_C0001G0062</name>
</gene>
<dbReference type="SUPFAM" id="SSF53067">
    <property type="entry name" value="Actin-like ATPase domain"/>
    <property type="match status" value="2"/>
</dbReference>
<evidence type="ECO:0000256" key="4">
    <source>
        <dbReference type="ARBA" id="ARBA00022840"/>
    </source>
</evidence>
<keyword evidence="2 7" id="KW-0963">Cytoplasm</keyword>
<dbReference type="PANTHER" id="PTHR42749">
    <property type="entry name" value="CELL SHAPE-DETERMINING PROTEIN MREB"/>
    <property type="match status" value="1"/>
</dbReference>
<proteinExistence type="inferred from homology"/>
<dbReference type="PROSITE" id="PS00297">
    <property type="entry name" value="HSP70_1"/>
    <property type="match status" value="1"/>
</dbReference>
<comment type="similarity">
    <text evidence="6 7">Belongs to the FtsA/MreB family.</text>
</comment>
<evidence type="ECO:0000256" key="1">
    <source>
        <dbReference type="ARBA" id="ARBA00007381"/>
    </source>
</evidence>
<dbReference type="Gene3D" id="3.30.420.40">
    <property type="match status" value="3"/>
</dbReference>
<dbReference type="Pfam" id="PF06723">
    <property type="entry name" value="MreB_Mbl"/>
    <property type="match status" value="1"/>
</dbReference>
<comment type="caution">
    <text evidence="7">Lacks conserved residue(s) required for the propagation of feature annotation.</text>
</comment>
<dbReference type="HAMAP" id="MF_02207">
    <property type="entry name" value="MreB"/>
    <property type="match status" value="1"/>
</dbReference>
<dbReference type="EMBL" id="LBTX01000001">
    <property type="protein sequence ID" value="KKQ50863.1"/>
    <property type="molecule type" value="Genomic_DNA"/>
</dbReference>
<dbReference type="NCBIfam" id="NF010539">
    <property type="entry name" value="PRK13927.1"/>
    <property type="match status" value="1"/>
</dbReference>
<keyword evidence="3 7" id="KW-0547">Nucleotide-binding</keyword>